<dbReference type="OrthoDB" id="346961at2759"/>
<accession>U6MJ88</accession>
<feature type="compositionally biased region" description="Polar residues" evidence="1">
    <location>
        <begin position="424"/>
        <end position="434"/>
    </location>
</feature>
<name>U6MJ88_9EIME</name>
<reference evidence="3" key="1">
    <citation type="submission" date="2013-10" db="EMBL/GenBank/DDBJ databases">
        <title>Genomic analysis of the causative agents of coccidiosis in chickens.</title>
        <authorList>
            <person name="Reid A.J."/>
            <person name="Blake D."/>
            <person name="Billington K."/>
            <person name="Browne H."/>
            <person name="Dunn M."/>
            <person name="Hung S."/>
            <person name="Kawahara F."/>
            <person name="Miranda-Saavedra D."/>
            <person name="Mourier T."/>
            <person name="Nagra H."/>
            <person name="Otto T.D."/>
            <person name="Rawlings N."/>
            <person name="Sanchez A."/>
            <person name="Sanders M."/>
            <person name="Subramaniam C."/>
            <person name="Tay Y."/>
            <person name="Dear P."/>
            <person name="Doerig C."/>
            <person name="Gruber A."/>
            <person name="Parkinson J."/>
            <person name="Shirley M."/>
            <person name="Wan K.L."/>
            <person name="Berriman M."/>
            <person name="Tomley F."/>
            <person name="Pain A."/>
        </authorList>
    </citation>
    <scope>NUCLEOTIDE SEQUENCE [LARGE SCALE GENOMIC DNA]</scope>
    <source>
        <strain evidence="3">Houghton</strain>
    </source>
</reference>
<reference evidence="3" key="2">
    <citation type="submission" date="2013-10" db="EMBL/GenBank/DDBJ databases">
        <authorList>
            <person name="Aslett M."/>
        </authorList>
    </citation>
    <scope>NUCLEOTIDE SEQUENCE [LARGE SCALE GENOMIC DNA]</scope>
    <source>
        <strain evidence="3">Houghton</strain>
    </source>
</reference>
<evidence type="ECO:0000259" key="2">
    <source>
        <dbReference type="Pfam" id="PF04824"/>
    </source>
</evidence>
<feature type="compositionally biased region" description="Low complexity" evidence="1">
    <location>
        <begin position="611"/>
        <end position="621"/>
    </location>
</feature>
<feature type="compositionally biased region" description="Polar residues" evidence="1">
    <location>
        <begin position="544"/>
        <end position="564"/>
    </location>
</feature>
<dbReference type="RefSeq" id="XP_013432543.1">
    <property type="nucleotide sequence ID" value="XM_013577089.1"/>
</dbReference>
<protein>
    <recommendedName>
        <fullName evidence="2">Rad21/Rec8-like protein C-terminal eukaryotic domain-containing protein</fullName>
    </recommendedName>
</protein>
<feature type="region of interest" description="Disordered" evidence="1">
    <location>
        <begin position="543"/>
        <end position="625"/>
    </location>
</feature>
<feature type="region of interest" description="Disordered" evidence="1">
    <location>
        <begin position="268"/>
        <end position="291"/>
    </location>
</feature>
<dbReference type="InterPro" id="IPR006909">
    <property type="entry name" value="Rad21/Rec8_C_eu"/>
</dbReference>
<dbReference type="GeneID" id="25476178"/>
<keyword evidence="4" id="KW-1185">Reference proteome</keyword>
<feature type="compositionally biased region" description="Polar residues" evidence="1">
    <location>
        <begin position="973"/>
        <end position="986"/>
    </location>
</feature>
<evidence type="ECO:0000313" key="4">
    <source>
        <dbReference type="Proteomes" id="UP000030754"/>
    </source>
</evidence>
<feature type="compositionally biased region" description="Polar residues" evidence="1">
    <location>
        <begin position="1"/>
        <end position="11"/>
    </location>
</feature>
<feature type="region of interest" description="Disordered" evidence="1">
    <location>
        <begin position="902"/>
        <end position="986"/>
    </location>
</feature>
<dbReference type="Pfam" id="PF04824">
    <property type="entry name" value="Rad21_Rec8"/>
    <property type="match status" value="1"/>
</dbReference>
<feature type="region of interest" description="Disordered" evidence="1">
    <location>
        <begin position="1"/>
        <end position="40"/>
    </location>
</feature>
<proteinExistence type="predicted"/>
<dbReference type="Proteomes" id="UP000030754">
    <property type="component" value="Unassembled WGS sequence"/>
</dbReference>
<feature type="region of interest" description="Disordered" evidence="1">
    <location>
        <begin position="416"/>
        <end position="435"/>
    </location>
</feature>
<feature type="compositionally biased region" description="Basic residues" evidence="1">
    <location>
        <begin position="268"/>
        <end position="277"/>
    </location>
</feature>
<dbReference type="EMBL" id="HG722903">
    <property type="protein sequence ID" value="CDJ64076.1"/>
    <property type="molecule type" value="Genomic_DNA"/>
</dbReference>
<feature type="domain" description="Rad21/Rec8-like protein C-terminal eukaryotic" evidence="2">
    <location>
        <begin position="1035"/>
        <end position="1075"/>
    </location>
</feature>
<feature type="compositionally biased region" description="Basic and acidic residues" evidence="1">
    <location>
        <begin position="962"/>
        <end position="972"/>
    </location>
</feature>
<evidence type="ECO:0000256" key="1">
    <source>
        <dbReference type="SAM" id="MobiDB-lite"/>
    </source>
</evidence>
<dbReference type="VEuPathDB" id="ToxoDB:ENH_00060380"/>
<evidence type="ECO:0000313" key="3">
    <source>
        <dbReference type="EMBL" id="CDJ64076.1"/>
    </source>
</evidence>
<organism evidence="3 4">
    <name type="scientific">Eimeria necatrix</name>
    <dbReference type="NCBI Taxonomy" id="51315"/>
    <lineage>
        <taxon>Eukaryota</taxon>
        <taxon>Sar</taxon>
        <taxon>Alveolata</taxon>
        <taxon>Apicomplexa</taxon>
        <taxon>Conoidasida</taxon>
        <taxon>Coccidia</taxon>
        <taxon>Eucoccidiorida</taxon>
        <taxon>Eimeriorina</taxon>
        <taxon>Eimeriidae</taxon>
        <taxon>Eimeria</taxon>
    </lineage>
</organism>
<sequence>MASLPANTAAESSFFEGSHEEDEENKAPEPNCSSEADDPDILKAPLEPLRLTSSSTQKACMASESFVSRSADEGSSVCLALRPVHLDRNGGSRCPYTDAPMHSRRREGSPLGDLRRRAVSRVFLHLEEAPSAVRDLWRISFEGKQLRRRKPLLQIDLKEVCSWISARLETDLLPPCGALADSSAYADATAVYGQLLPQLLWAAAVAMSVLISLTLQEATALWARLQLLALDATSSSAVAAADSRKSGNAVAIRRQEGFSGLFGRSRVFGRRKRRRSQHQQPQQRGHDDQQFAEDTSLQLADIVTESGAEPEFLLQHISNARREPREVKGPAALSRYASASLLLQNFPYNGINGTTNSSSSTGAVSERVMPVPPLRYIGSFEKVQSAALLSPSAASSPFAALRQDLMQLGALRSPGGGGVPLRRASSNGSSTTSLGAFAPHHAATAAVSLAESPSSKSQQAGTSRPEHWALMSWQSAAAAAAAATAAVVQQGLSRRSSFSSVESALLPPSSYQQQQHHGLLAQEPLSLEVAVGAAVDPRVASPFRLQQHQQRSLLPSEPSSIGSENSKRTRDSMPAIRTPDGWAADPSLQQQQDGDLGGWQFPEEDSGWAHGTGAEAAAAETPQTPVSGAGEVQLALAVPGDLRLQEPVQQVWATNRPKRRPGTHQKVQLDKIISRSALNEAVAAEAKAEKYRNSAPGKGVVPEEPLSASMRLLQEGTQDSEALKRNFRCYSGMLRRQLCLQALLRQHQEQHLLSLQKLSRKRLDSGQGPTAGTGGMTLALLLSGAHCRPLLPSPAEAASAALRGCSLGSPVKALHQQKQCELQKHTATESVQALTARGAVGRPWFRETPNGVDNSLKATRAASDAAADAARTTADAAAAAAAAVARRRRSSWLDRENVLKGFESPLPPAEFSEGNEPEPWVDTNWEDAADEYHQQAQAHQQKQHEQHRQGPAKESLGISAELPRRQQQDPHVNETSTSPIHGNSQGLYRKKDGEIITLWPSAADLFELVERHYVPGAAGFASHPYNTPPPPSAAPSPVSLSTLLNGRSRRTAARAFRDALTLHSHGLCFLKQDMPEPSEKGALEYPPLLIFSQDAAEERELLGSTAKRAAATATATSYSVDAAQSPALTGAAAANAGTDALTALPKGASVEPGAFPQGNEGTAGDVPSVATKSHEVTVRPQAAAVAVMAADAAAAEAADTGVAPISDEQLEQAVQWLVTGLLDRLQEQSRLHAHELVHWFVYELLPSSDFAHVATPAAWEAKAVYAICTLIDEGVFVASAAALNEAPVRMKITDRVFGGTAKGLECPFWLEGVADVD</sequence>
<gene>
    <name evidence="3" type="ORF">ENH_00060380</name>
</gene>